<sequence>MREYWASHVGSSRVCLKQALLFGLSYSLACTRHARPLRARLRLLTNNSTPFMIKPDAMPFLGPQVAERKQSRGRELFPFPFSPPPLEVLAPVVFGPFQPQRRTAGRLRAADGNKGLMDGLSKVLYCFFDLRLQSCINNVCSGGAEKSVECTGQG</sequence>
<accession>A0AAN6Q300</accession>
<dbReference type="Proteomes" id="UP001305647">
    <property type="component" value="Unassembled WGS sequence"/>
</dbReference>
<gene>
    <name evidence="1" type="ORF">N658DRAFT_497733</name>
</gene>
<reference evidence="1" key="1">
    <citation type="journal article" date="2023" name="Mol. Phylogenet. Evol.">
        <title>Genome-scale phylogeny and comparative genomics of the fungal order Sordariales.</title>
        <authorList>
            <person name="Hensen N."/>
            <person name="Bonometti L."/>
            <person name="Westerberg I."/>
            <person name="Brannstrom I.O."/>
            <person name="Guillou S."/>
            <person name="Cros-Aarteil S."/>
            <person name="Calhoun S."/>
            <person name="Haridas S."/>
            <person name="Kuo A."/>
            <person name="Mondo S."/>
            <person name="Pangilinan J."/>
            <person name="Riley R."/>
            <person name="LaButti K."/>
            <person name="Andreopoulos B."/>
            <person name="Lipzen A."/>
            <person name="Chen C."/>
            <person name="Yan M."/>
            <person name="Daum C."/>
            <person name="Ng V."/>
            <person name="Clum A."/>
            <person name="Steindorff A."/>
            <person name="Ohm R.A."/>
            <person name="Martin F."/>
            <person name="Silar P."/>
            <person name="Natvig D.O."/>
            <person name="Lalanne C."/>
            <person name="Gautier V."/>
            <person name="Ament-Velasquez S.L."/>
            <person name="Kruys A."/>
            <person name="Hutchinson M.I."/>
            <person name="Powell A.J."/>
            <person name="Barry K."/>
            <person name="Miller A.N."/>
            <person name="Grigoriev I.V."/>
            <person name="Debuchy R."/>
            <person name="Gladieux P."/>
            <person name="Hiltunen Thoren M."/>
            <person name="Johannesson H."/>
        </authorList>
    </citation>
    <scope>NUCLEOTIDE SEQUENCE</scope>
    <source>
        <strain evidence="1">CBS 757.83</strain>
    </source>
</reference>
<reference evidence="1" key="2">
    <citation type="submission" date="2023-05" db="EMBL/GenBank/DDBJ databases">
        <authorList>
            <consortium name="Lawrence Berkeley National Laboratory"/>
            <person name="Steindorff A."/>
            <person name="Hensen N."/>
            <person name="Bonometti L."/>
            <person name="Westerberg I."/>
            <person name="Brannstrom I.O."/>
            <person name="Guillou S."/>
            <person name="Cros-Aarteil S."/>
            <person name="Calhoun S."/>
            <person name="Haridas S."/>
            <person name="Kuo A."/>
            <person name="Mondo S."/>
            <person name="Pangilinan J."/>
            <person name="Riley R."/>
            <person name="Labutti K."/>
            <person name="Andreopoulos B."/>
            <person name="Lipzen A."/>
            <person name="Chen C."/>
            <person name="Yanf M."/>
            <person name="Daum C."/>
            <person name="Ng V."/>
            <person name="Clum A."/>
            <person name="Ohm R."/>
            <person name="Martin F."/>
            <person name="Silar P."/>
            <person name="Natvig D."/>
            <person name="Lalanne C."/>
            <person name="Gautier V."/>
            <person name="Ament-Velasquez S.L."/>
            <person name="Kruys A."/>
            <person name="Hutchinson M.I."/>
            <person name="Powell A.J."/>
            <person name="Barry K."/>
            <person name="Miller A.N."/>
            <person name="Grigoriev I.V."/>
            <person name="Debuchy R."/>
            <person name="Gladieux P."/>
            <person name="Thoren M.H."/>
            <person name="Johannesson H."/>
        </authorList>
    </citation>
    <scope>NUCLEOTIDE SEQUENCE</scope>
    <source>
        <strain evidence="1">CBS 757.83</strain>
    </source>
</reference>
<dbReference type="AlphaFoldDB" id="A0AAN6Q300"/>
<comment type="caution">
    <text evidence="1">The sequence shown here is derived from an EMBL/GenBank/DDBJ whole genome shotgun (WGS) entry which is preliminary data.</text>
</comment>
<dbReference type="EMBL" id="MU863644">
    <property type="protein sequence ID" value="KAK4100012.1"/>
    <property type="molecule type" value="Genomic_DNA"/>
</dbReference>
<proteinExistence type="predicted"/>
<name>A0AAN6Q300_9PEZI</name>
<organism evidence="1 2">
    <name type="scientific">Parathielavia hyrcaniae</name>
    <dbReference type="NCBI Taxonomy" id="113614"/>
    <lineage>
        <taxon>Eukaryota</taxon>
        <taxon>Fungi</taxon>
        <taxon>Dikarya</taxon>
        <taxon>Ascomycota</taxon>
        <taxon>Pezizomycotina</taxon>
        <taxon>Sordariomycetes</taxon>
        <taxon>Sordariomycetidae</taxon>
        <taxon>Sordariales</taxon>
        <taxon>Chaetomiaceae</taxon>
        <taxon>Parathielavia</taxon>
    </lineage>
</organism>
<evidence type="ECO:0000313" key="1">
    <source>
        <dbReference type="EMBL" id="KAK4100012.1"/>
    </source>
</evidence>
<keyword evidence="2" id="KW-1185">Reference proteome</keyword>
<protein>
    <submittedName>
        <fullName evidence="1">Uncharacterized protein</fullName>
    </submittedName>
</protein>
<evidence type="ECO:0000313" key="2">
    <source>
        <dbReference type="Proteomes" id="UP001305647"/>
    </source>
</evidence>